<feature type="region of interest" description="Disordered" evidence="1">
    <location>
        <begin position="59"/>
        <end position="110"/>
    </location>
</feature>
<accession>A0AAE1AX92</accession>
<evidence type="ECO:0000313" key="3">
    <source>
        <dbReference type="Proteomes" id="UP001283361"/>
    </source>
</evidence>
<keyword evidence="3" id="KW-1185">Reference proteome</keyword>
<dbReference type="AlphaFoldDB" id="A0AAE1AX92"/>
<comment type="caution">
    <text evidence="2">The sequence shown here is derived from an EMBL/GenBank/DDBJ whole genome shotgun (WGS) entry which is preliminary data.</text>
</comment>
<gene>
    <name evidence="2" type="ORF">RRG08_000237</name>
</gene>
<organism evidence="2 3">
    <name type="scientific">Elysia crispata</name>
    <name type="common">lettuce slug</name>
    <dbReference type="NCBI Taxonomy" id="231223"/>
    <lineage>
        <taxon>Eukaryota</taxon>
        <taxon>Metazoa</taxon>
        <taxon>Spiralia</taxon>
        <taxon>Lophotrochozoa</taxon>
        <taxon>Mollusca</taxon>
        <taxon>Gastropoda</taxon>
        <taxon>Heterobranchia</taxon>
        <taxon>Euthyneura</taxon>
        <taxon>Panpulmonata</taxon>
        <taxon>Sacoglossa</taxon>
        <taxon>Placobranchoidea</taxon>
        <taxon>Plakobranchidae</taxon>
        <taxon>Elysia</taxon>
    </lineage>
</organism>
<dbReference type="EMBL" id="JAWDGP010001067">
    <property type="protein sequence ID" value="KAK3795379.1"/>
    <property type="molecule type" value="Genomic_DNA"/>
</dbReference>
<evidence type="ECO:0000313" key="2">
    <source>
        <dbReference type="EMBL" id="KAK3795379.1"/>
    </source>
</evidence>
<evidence type="ECO:0000256" key="1">
    <source>
        <dbReference type="SAM" id="MobiDB-lite"/>
    </source>
</evidence>
<name>A0AAE1AX92_9GAST</name>
<protein>
    <submittedName>
        <fullName evidence="2">Uncharacterized protein</fullName>
    </submittedName>
</protein>
<proteinExistence type="predicted"/>
<dbReference type="Proteomes" id="UP001283361">
    <property type="component" value="Unassembled WGS sequence"/>
</dbReference>
<reference evidence="2" key="1">
    <citation type="journal article" date="2023" name="G3 (Bethesda)">
        <title>A reference genome for the long-term kleptoplast-retaining sea slug Elysia crispata morphotype clarki.</title>
        <authorList>
            <person name="Eastman K.E."/>
            <person name="Pendleton A.L."/>
            <person name="Shaikh M.A."/>
            <person name="Suttiyut T."/>
            <person name="Ogas R."/>
            <person name="Tomko P."/>
            <person name="Gavelis G."/>
            <person name="Widhalm J.R."/>
            <person name="Wisecaver J.H."/>
        </authorList>
    </citation>
    <scope>NUCLEOTIDE SEQUENCE</scope>
    <source>
        <strain evidence="2">ECLA1</strain>
    </source>
</reference>
<sequence length="180" mass="19079">MRGATITCGAGVQVVTVPYEVQPSALHLYKVALPLLQVGGAKCQEISPRACEGGNVAQAKRGKNEGGGLPGKPLNGCPRAKADQFSSSHPSKPPSRSPAHGPTTEGWVCPTPSRNLGGKFNLNRGQPLSSKECCQTPTKEAVTGVETKEFPRWHLFIRATVTARIHFEGGEGFLPLKVRG</sequence>